<keyword evidence="3" id="KW-1185">Reference proteome</keyword>
<dbReference type="EMBL" id="PDKB01000016">
    <property type="protein sequence ID" value="RBQ28422.1"/>
    <property type="molecule type" value="Genomic_DNA"/>
</dbReference>
<feature type="domain" description="DUF4145" evidence="1">
    <location>
        <begin position="123"/>
        <end position="211"/>
    </location>
</feature>
<dbReference type="Pfam" id="PF13643">
    <property type="entry name" value="DUF4145"/>
    <property type="match status" value="1"/>
</dbReference>
<accession>A0A366MSS0</accession>
<name>A0A366MSS0_9BACT</name>
<protein>
    <submittedName>
        <fullName evidence="2">DUF4145 domain-containing protein</fullName>
    </submittedName>
</protein>
<dbReference type="OrthoDB" id="1435962at2"/>
<comment type="caution">
    <text evidence="2">The sequence shown here is derived from an EMBL/GenBank/DDBJ whole genome shotgun (WGS) entry which is preliminary data.</text>
</comment>
<dbReference type="Proteomes" id="UP000252669">
    <property type="component" value="Unassembled WGS sequence"/>
</dbReference>
<dbReference type="RefSeq" id="WP_113894972.1">
    <property type="nucleotide sequence ID" value="NZ_JANJGA010000015.1"/>
</dbReference>
<gene>
    <name evidence="2" type="ORF">CRU91_09380</name>
</gene>
<proteinExistence type="predicted"/>
<dbReference type="AlphaFoldDB" id="A0A366MSS0"/>
<reference evidence="2 3" key="1">
    <citation type="submission" date="2017-10" db="EMBL/GenBank/DDBJ databases">
        <title>Genomics of the genus Arcobacter.</title>
        <authorList>
            <person name="Perez-Cataluna A."/>
            <person name="Figueras M.J."/>
        </authorList>
    </citation>
    <scope>NUCLEOTIDE SEQUENCE [LARGE SCALE GENOMIC DNA]</scope>
    <source>
        <strain evidence="2 3">CECT 9230</strain>
    </source>
</reference>
<evidence type="ECO:0000313" key="2">
    <source>
        <dbReference type="EMBL" id="RBQ28422.1"/>
    </source>
</evidence>
<evidence type="ECO:0000313" key="3">
    <source>
        <dbReference type="Proteomes" id="UP000252669"/>
    </source>
</evidence>
<evidence type="ECO:0000259" key="1">
    <source>
        <dbReference type="Pfam" id="PF13643"/>
    </source>
</evidence>
<dbReference type="InterPro" id="IPR025285">
    <property type="entry name" value="DUF4145"/>
</dbReference>
<sequence length="222" mass="25207">MKNKISSRFEDLEKEMLGIEASKQKNSSEFGLSYTDINDELHKKWSLNLKNIILLIHSNNIDCMYYKELENESKVKNGFDDNSNIFDRQKALFLALKDDYNKGLLSSIKSLIEADVFDTELEQAKELLSNKYKLAAAVIAGVVLETALRSLCDKEKIPHGKLDKMNADLAKAGVYNKFQQKSITALADIRNSAAHGKDSEFTHKDVEDMIRDIENFLATHLN</sequence>
<organism evidence="2 3">
    <name type="scientific">Aliarcobacter vitoriensis</name>
    <dbReference type="NCBI Taxonomy" id="2011099"/>
    <lineage>
        <taxon>Bacteria</taxon>
        <taxon>Pseudomonadati</taxon>
        <taxon>Campylobacterota</taxon>
        <taxon>Epsilonproteobacteria</taxon>
        <taxon>Campylobacterales</taxon>
        <taxon>Arcobacteraceae</taxon>
        <taxon>Aliarcobacter</taxon>
    </lineage>
</organism>